<proteinExistence type="predicted"/>
<sequence>LYSSFFFFFFLTIEPGARLGVEVTSMKHVVEWVPLEM</sequence>
<feature type="non-terminal residue" evidence="1">
    <location>
        <position position="1"/>
    </location>
</feature>
<dbReference type="EMBL" id="LAZR01050685">
    <property type="protein sequence ID" value="KKK86801.1"/>
    <property type="molecule type" value="Genomic_DNA"/>
</dbReference>
<dbReference type="AlphaFoldDB" id="A0A0F9BQX3"/>
<evidence type="ECO:0000313" key="1">
    <source>
        <dbReference type="EMBL" id="KKK86801.1"/>
    </source>
</evidence>
<name>A0A0F9BQX3_9ZZZZ</name>
<protein>
    <submittedName>
        <fullName evidence="1">Uncharacterized protein</fullName>
    </submittedName>
</protein>
<organism evidence="1">
    <name type="scientific">marine sediment metagenome</name>
    <dbReference type="NCBI Taxonomy" id="412755"/>
    <lineage>
        <taxon>unclassified sequences</taxon>
        <taxon>metagenomes</taxon>
        <taxon>ecological metagenomes</taxon>
    </lineage>
</organism>
<comment type="caution">
    <text evidence="1">The sequence shown here is derived from an EMBL/GenBank/DDBJ whole genome shotgun (WGS) entry which is preliminary data.</text>
</comment>
<reference evidence="1" key="1">
    <citation type="journal article" date="2015" name="Nature">
        <title>Complex archaea that bridge the gap between prokaryotes and eukaryotes.</title>
        <authorList>
            <person name="Spang A."/>
            <person name="Saw J.H."/>
            <person name="Jorgensen S.L."/>
            <person name="Zaremba-Niedzwiedzka K."/>
            <person name="Martijn J."/>
            <person name="Lind A.E."/>
            <person name="van Eijk R."/>
            <person name="Schleper C."/>
            <person name="Guy L."/>
            <person name="Ettema T.J."/>
        </authorList>
    </citation>
    <scope>NUCLEOTIDE SEQUENCE</scope>
</reference>
<accession>A0A0F9BQX3</accession>
<gene>
    <name evidence="1" type="ORF">LCGC14_2759580</name>
</gene>